<comment type="catalytic activity">
    <reaction evidence="10 12">
        <text>O-phospho-L-serine + 2-oxoglutarate = 3-phosphooxypyruvate + L-glutamate</text>
        <dbReference type="Rhea" id="RHEA:14329"/>
        <dbReference type="ChEBI" id="CHEBI:16810"/>
        <dbReference type="ChEBI" id="CHEBI:18110"/>
        <dbReference type="ChEBI" id="CHEBI:29985"/>
        <dbReference type="ChEBI" id="CHEBI:57524"/>
        <dbReference type="EC" id="2.6.1.52"/>
    </reaction>
</comment>
<keyword evidence="6 12" id="KW-0808">Transferase</keyword>
<dbReference type="FunFam" id="3.90.1150.10:FF:000006">
    <property type="entry name" value="Phosphoserine aminotransferase"/>
    <property type="match status" value="1"/>
</dbReference>
<evidence type="ECO:0000259" key="13">
    <source>
        <dbReference type="Pfam" id="PF00266"/>
    </source>
</evidence>
<evidence type="ECO:0000256" key="6">
    <source>
        <dbReference type="ARBA" id="ARBA00022679"/>
    </source>
</evidence>
<accession>A0A9W8B589</accession>
<dbReference type="EMBL" id="JANBQB010000078">
    <property type="protein sequence ID" value="KAJ1982842.1"/>
    <property type="molecule type" value="Genomic_DNA"/>
</dbReference>
<proteinExistence type="inferred from homology"/>
<dbReference type="SUPFAM" id="SSF53383">
    <property type="entry name" value="PLP-dependent transferases"/>
    <property type="match status" value="1"/>
</dbReference>
<gene>
    <name evidence="14" type="primary">SER1</name>
    <name evidence="14" type="ORF">H4R34_001571</name>
</gene>
<evidence type="ECO:0000256" key="8">
    <source>
        <dbReference type="ARBA" id="ARBA00023299"/>
    </source>
</evidence>
<evidence type="ECO:0000256" key="12">
    <source>
        <dbReference type="RuleBase" id="RU004505"/>
    </source>
</evidence>
<dbReference type="GO" id="GO:0005737">
    <property type="term" value="C:cytoplasm"/>
    <property type="evidence" value="ECO:0007669"/>
    <property type="project" value="TreeGrafter"/>
</dbReference>
<keyword evidence="5 12" id="KW-0028">Amino-acid biosynthesis</keyword>
<comment type="cofactor">
    <cofactor evidence="1 11">
        <name>pyridoxal 5'-phosphate</name>
        <dbReference type="ChEBI" id="CHEBI:597326"/>
    </cofactor>
</comment>
<evidence type="ECO:0000256" key="7">
    <source>
        <dbReference type="ARBA" id="ARBA00022898"/>
    </source>
</evidence>
<dbReference type="Gene3D" id="3.40.640.10">
    <property type="entry name" value="Type I PLP-dependent aspartate aminotransferase-like (Major domain)"/>
    <property type="match status" value="1"/>
</dbReference>
<dbReference type="InterPro" id="IPR015421">
    <property type="entry name" value="PyrdxlP-dep_Trfase_major"/>
</dbReference>
<dbReference type="PANTHER" id="PTHR43247:SF1">
    <property type="entry name" value="PHOSPHOSERINE AMINOTRANSFERASE"/>
    <property type="match status" value="1"/>
</dbReference>
<evidence type="ECO:0000313" key="14">
    <source>
        <dbReference type="EMBL" id="KAJ1982842.1"/>
    </source>
</evidence>
<dbReference type="PIRSF" id="PIRSF000525">
    <property type="entry name" value="SerC"/>
    <property type="match status" value="1"/>
</dbReference>
<dbReference type="GO" id="GO:0006564">
    <property type="term" value="P:L-serine biosynthetic process"/>
    <property type="evidence" value="ECO:0007669"/>
    <property type="project" value="UniProtKB-KW"/>
</dbReference>
<dbReference type="Gene3D" id="3.90.1150.10">
    <property type="entry name" value="Aspartate Aminotransferase, domain 1"/>
    <property type="match status" value="1"/>
</dbReference>
<dbReference type="FunFam" id="3.40.640.10:FF:000010">
    <property type="entry name" value="Phosphoserine aminotransferase"/>
    <property type="match status" value="1"/>
</dbReference>
<dbReference type="InterPro" id="IPR015422">
    <property type="entry name" value="PyrdxlP-dep_Trfase_small"/>
</dbReference>
<feature type="domain" description="Aminotransferase class V" evidence="13">
    <location>
        <begin position="9"/>
        <end position="379"/>
    </location>
</feature>
<keyword evidence="15" id="KW-1185">Reference proteome</keyword>
<comment type="similarity">
    <text evidence="3">Belongs to the class-V pyridoxal-phosphate-dependent aminotransferase family. SerC subfamily.</text>
</comment>
<dbReference type="InterPro" id="IPR015424">
    <property type="entry name" value="PyrdxlP-dep_Trfase"/>
</dbReference>
<comment type="catalytic activity">
    <reaction evidence="9">
        <text>4-(phosphooxy)-L-threonine + 2-oxoglutarate = (R)-3-hydroxy-2-oxo-4-phosphooxybutanoate + L-glutamate</text>
        <dbReference type="Rhea" id="RHEA:16573"/>
        <dbReference type="ChEBI" id="CHEBI:16810"/>
        <dbReference type="ChEBI" id="CHEBI:29985"/>
        <dbReference type="ChEBI" id="CHEBI:58452"/>
        <dbReference type="ChEBI" id="CHEBI:58538"/>
        <dbReference type="EC" id="2.6.1.52"/>
    </reaction>
</comment>
<dbReference type="GO" id="GO:0030170">
    <property type="term" value="F:pyridoxal phosphate binding"/>
    <property type="evidence" value="ECO:0007669"/>
    <property type="project" value="TreeGrafter"/>
</dbReference>
<protein>
    <recommendedName>
        <fullName evidence="12">Phosphoserine aminotransferase</fullName>
        <ecNumber evidence="12">2.6.1.52</ecNumber>
    </recommendedName>
</protein>
<dbReference type="OrthoDB" id="1703350at2759"/>
<comment type="caution">
    <text evidence="14">The sequence shown here is derived from an EMBL/GenBank/DDBJ whole genome shotgun (WGS) entry which is preliminary data.</text>
</comment>
<dbReference type="InterPro" id="IPR022278">
    <property type="entry name" value="Pser_aminoTfrase"/>
</dbReference>
<dbReference type="Pfam" id="PF00266">
    <property type="entry name" value="Aminotran_5"/>
    <property type="match status" value="1"/>
</dbReference>
<dbReference type="PANTHER" id="PTHR43247">
    <property type="entry name" value="PHOSPHOSERINE AMINOTRANSFERASE"/>
    <property type="match status" value="1"/>
</dbReference>
<evidence type="ECO:0000313" key="15">
    <source>
        <dbReference type="Proteomes" id="UP001151582"/>
    </source>
</evidence>
<name>A0A9W8B589_9FUNG</name>
<dbReference type="NCBIfam" id="TIGR01364">
    <property type="entry name" value="serC_1"/>
    <property type="match status" value="1"/>
</dbReference>
<dbReference type="GO" id="GO:0004648">
    <property type="term" value="F:O-phospho-L-serine:2-oxoglutarate aminotransferase activity"/>
    <property type="evidence" value="ECO:0007669"/>
    <property type="project" value="UniProtKB-EC"/>
</dbReference>
<evidence type="ECO:0000256" key="10">
    <source>
        <dbReference type="ARBA" id="ARBA00049007"/>
    </source>
</evidence>
<dbReference type="EC" id="2.6.1.52" evidence="12"/>
<dbReference type="AlphaFoldDB" id="A0A9W8B589"/>
<dbReference type="InterPro" id="IPR020578">
    <property type="entry name" value="Aminotrans_V_PyrdxlP_BS"/>
</dbReference>
<evidence type="ECO:0000256" key="5">
    <source>
        <dbReference type="ARBA" id="ARBA00022605"/>
    </source>
</evidence>
<reference evidence="14" key="1">
    <citation type="submission" date="2022-07" db="EMBL/GenBank/DDBJ databases">
        <title>Phylogenomic reconstructions and comparative analyses of Kickxellomycotina fungi.</title>
        <authorList>
            <person name="Reynolds N.K."/>
            <person name="Stajich J.E."/>
            <person name="Barry K."/>
            <person name="Grigoriev I.V."/>
            <person name="Crous P."/>
            <person name="Smith M.E."/>
        </authorList>
    </citation>
    <scope>NUCLEOTIDE SEQUENCE</scope>
    <source>
        <strain evidence="14">RSA 567</strain>
    </source>
</reference>
<keyword evidence="4 12" id="KW-0032">Aminotransferase</keyword>
<evidence type="ECO:0000256" key="3">
    <source>
        <dbReference type="ARBA" id="ARBA00006904"/>
    </source>
</evidence>
<evidence type="ECO:0000256" key="9">
    <source>
        <dbReference type="ARBA" id="ARBA00047630"/>
    </source>
</evidence>
<evidence type="ECO:0000256" key="2">
    <source>
        <dbReference type="ARBA" id="ARBA00005099"/>
    </source>
</evidence>
<keyword evidence="7" id="KW-0663">Pyridoxal phosphate</keyword>
<dbReference type="PROSITE" id="PS00595">
    <property type="entry name" value="AA_TRANSFER_CLASS_5"/>
    <property type="match status" value="1"/>
</dbReference>
<evidence type="ECO:0000256" key="1">
    <source>
        <dbReference type="ARBA" id="ARBA00001933"/>
    </source>
</evidence>
<sequence length="396" mass="43749">MPNSPPTVHNFGAGPSVLPRSVLQTAQAEFLNFADSGMSVLELSHRSEAFDRVMRDTERSARQLLAIPDDYSVLFLQGGASTQFAAVWYNLMASKVVRDRSGTGQTLPPVDYLITGTWSKRAAQEASRLGAPVNVVFDASTDETTGQAFTGIPARNRWQFSGPSGRDAAYVYYCDNETVHGVEWDHVPEVHPDTVLVCDMSSNIMSRPVDVRRFGVILAGAQKNMGPAGVTMVIVRNDLLTRTEPASYPAFPTMLDYLVAQANRSLYNTPPTFTIYLCGLVYQWIKDQGGVVAMAQQNEAKLALLRQVLAHSSLYRSPIDPRYQSRMNVVINLTKPELEGPFLQQAQARHMVQLKGHRSIGGIRVSLYNALPLTSVQALVRFMTDFEHQVANQGQL</sequence>
<organism evidence="14 15">
    <name type="scientific">Dimargaris verticillata</name>
    <dbReference type="NCBI Taxonomy" id="2761393"/>
    <lineage>
        <taxon>Eukaryota</taxon>
        <taxon>Fungi</taxon>
        <taxon>Fungi incertae sedis</taxon>
        <taxon>Zoopagomycota</taxon>
        <taxon>Kickxellomycotina</taxon>
        <taxon>Dimargaritomycetes</taxon>
        <taxon>Dimargaritales</taxon>
        <taxon>Dimargaritaceae</taxon>
        <taxon>Dimargaris</taxon>
    </lineage>
</organism>
<dbReference type="NCBIfam" id="NF003764">
    <property type="entry name" value="PRK05355.1"/>
    <property type="match status" value="1"/>
</dbReference>
<dbReference type="Proteomes" id="UP001151582">
    <property type="component" value="Unassembled WGS sequence"/>
</dbReference>
<dbReference type="InterPro" id="IPR000192">
    <property type="entry name" value="Aminotrans_V_dom"/>
</dbReference>
<evidence type="ECO:0000256" key="4">
    <source>
        <dbReference type="ARBA" id="ARBA00022576"/>
    </source>
</evidence>
<evidence type="ECO:0000256" key="11">
    <source>
        <dbReference type="RuleBase" id="RU004504"/>
    </source>
</evidence>
<comment type="pathway">
    <text evidence="2 12">Amino-acid biosynthesis; L-serine biosynthesis; L-serine from 3-phospho-D-glycerate: step 2/3.</text>
</comment>
<dbReference type="HAMAP" id="MF_00160">
    <property type="entry name" value="SerC_aminotrans_5"/>
    <property type="match status" value="1"/>
</dbReference>
<keyword evidence="8 12" id="KW-0718">Serine biosynthesis</keyword>